<evidence type="ECO:0000256" key="3">
    <source>
        <dbReference type="PROSITE-ProRule" id="PRU00221"/>
    </source>
</evidence>
<reference evidence="4 5" key="1">
    <citation type="submission" date="2024-04" db="EMBL/GenBank/DDBJ databases">
        <authorList>
            <consortium name="Genoscope - CEA"/>
            <person name="William W."/>
        </authorList>
    </citation>
    <scope>NUCLEOTIDE SEQUENCE [LARGE SCALE GENOMIC DNA]</scope>
</reference>
<dbReference type="PANTHER" id="PTHR22847">
    <property type="entry name" value="WD40 REPEAT PROTEIN"/>
    <property type="match status" value="1"/>
</dbReference>
<organism evidence="4 5">
    <name type="scientific">Lymnaea stagnalis</name>
    <name type="common">Great pond snail</name>
    <name type="synonym">Helix stagnalis</name>
    <dbReference type="NCBI Taxonomy" id="6523"/>
    <lineage>
        <taxon>Eukaryota</taxon>
        <taxon>Metazoa</taxon>
        <taxon>Spiralia</taxon>
        <taxon>Lophotrochozoa</taxon>
        <taxon>Mollusca</taxon>
        <taxon>Gastropoda</taxon>
        <taxon>Heterobranchia</taxon>
        <taxon>Euthyneura</taxon>
        <taxon>Panpulmonata</taxon>
        <taxon>Hygrophila</taxon>
        <taxon>Lymnaeoidea</taxon>
        <taxon>Lymnaeidae</taxon>
        <taxon>Lymnaea</taxon>
    </lineage>
</organism>
<keyword evidence="5" id="KW-1185">Reference proteome</keyword>
<dbReference type="PROSITE" id="PS50082">
    <property type="entry name" value="WD_REPEATS_2"/>
    <property type="match status" value="2"/>
</dbReference>
<dbReference type="GO" id="GO:1990234">
    <property type="term" value="C:transferase complex"/>
    <property type="evidence" value="ECO:0007669"/>
    <property type="project" value="UniProtKB-ARBA"/>
</dbReference>
<dbReference type="SUPFAM" id="SSF50978">
    <property type="entry name" value="WD40 repeat-like"/>
    <property type="match status" value="1"/>
</dbReference>
<gene>
    <name evidence="4" type="ORF">GSLYS_00010870001</name>
</gene>
<dbReference type="Pfam" id="PF00400">
    <property type="entry name" value="WD40"/>
    <property type="match status" value="2"/>
</dbReference>
<dbReference type="InterPro" id="IPR036322">
    <property type="entry name" value="WD40_repeat_dom_sf"/>
</dbReference>
<dbReference type="PROSITE" id="PS50294">
    <property type="entry name" value="WD_REPEATS_REGION"/>
    <property type="match status" value="2"/>
</dbReference>
<dbReference type="Proteomes" id="UP001497497">
    <property type="component" value="Unassembled WGS sequence"/>
</dbReference>
<dbReference type="EMBL" id="CAXITT010000244">
    <property type="protein sequence ID" value="CAL1536957.1"/>
    <property type="molecule type" value="Genomic_DNA"/>
</dbReference>
<evidence type="ECO:0000256" key="2">
    <source>
        <dbReference type="ARBA" id="ARBA00022737"/>
    </source>
</evidence>
<keyword evidence="2" id="KW-0677">Repeat</keyword>
<evidence type="ECO:0000313" key="5">
    <source>
        <dbReference type="Proteomes" id="UP001497497"/>
    </source>
</evidence>
<dbReference type="PROSITE" id="PS00678">
    <property type="entry name" value="WD_REPEATS_1"/>
    <property type="match status" value="1"/>
</dbReference>
<dbReference type="InterPro" id="IPR019775">
    <property type="entry name" value="WD40_repeat_CS"/>
</dbReference>
<accession>A0AAV2HS74</accession>
<dbReference type="Gene3D" id="2.130.10.10">
    <property type="entry name" value="YVTN repeat-like/Quinoprotein amine dehydrogenase"/>
    <property type="match status" value="1"/>
</dbReference>
<dbReference type="InterPro" id="IPR001680">
    <property type="entry name" value="WD40_rpt"/>
</dbReference>
<feature type="repeat" description="WD" evidence="3">
    <location>
        <begin position="168"/>
        <end position="207"/>
    </location>
</feature>
<sequence length="224" mass="24839">EIGNGDHLWLHLCIGKGWLKYGVNPDILKEKPIFATLTNFTGNSPLFDLKIPDYTRLSPICKWKDVFLRMCHLVKNWSKGRYTVAPILKGHTDKVTAFDCQNNCLVSVSNDKTVRVWDLTTCQCVRRIGGFSDSLTAVKISGTLAVTGCGDGSISVINIATGQNELSFHGHSDSVNHICLLGSLIVSAGSDSTVRVWSQFTQELVHTMRIHTDEIEVRYICISL</sequence>
<evidence type="ECO:0000256" key="1">
    <source>
        <dbReference type="ARBA" id="ARBA00022574"/>
    </source>
</evidence>
<dbReference type="InterPro" id="IPR015943">
    <property type="entry name" value="WD40/YVTN_repeat-like_dom_sf"/>
</dbReference>
<keyword evidence="1 3" id="KW-0853">WD repeat</keyword>
<proteinExistence type="predicted"/>
<dbReference type="SMART" id="SM00320">
    <property type="entry name" value="WD40"/>
    <property type="match status" value="3"/>
</dbReference>
<feature type="repeat" description="WD" evidence="3">
    <location>
        <begin position="88"/>
        <end position="127"/>
    </location>
</feature>
<dbReference type="PANTHER" id="PTHR22847:SF637">
    <property type="entry name" value="WD REPEAT DOMAIN 5B"/>
    <property type="match status" value="1"/>
</dbReference>
<evidence type="ECO:0000313" key="4">
    <source>
        <dbReference type="EMBL" id="CAL1536957.1"/>
    </source>
</evidence>
<comment type="caution">
    <text evidence="4">The sequence shown here is derived from an EMBL/GenBank/DDBJ whole genome shotgun (WGS) entry which is preliminary data.</text>
</comment>
<protein>
    <submittedName>
        <fullName evidence="4">Uncharacterized protein</fullName>
    </submittedName>
</protein>
<name>A0AAV2HS74_LYMST</name>
<feature type="non-terminal residue" evidence="4">
    <location>
        <position position="1"/>
    </location>
</feature>
<dbReference type="AlphaFoldDB" id="A0AAV2HS74"/>